<dbReference type="EMBL" id="CAEZSF010000123">
    <property type="protein sequence ID" value="CAB4544802.1"/>
    <property type="molecule type" value="Genomic_DNA"/>
</dbReference>
<dbReference type="CDD" id="cd00165">
    <property type="entry name" value="S4"/>
    <property type="match status" value="1"/>
</dbReference>
<evidence type="ECO:0000256" key="3">
    <source>
        <dbReference type="ARBA" id="ARBA00023125"/>
    </source>
</evidence>
<dbReference type="GO" id="GO:0034605">
    <property type="term" value="P:cellular response to heat"/>
    <property type="evidence" value="ECO:0007669"/>
    <property type="project" value="InterPro"/>
</dbReference>
<feature type="domain" description="RNA-binding S4" evidence="5">
    <location>
        <begin position="4"/>
        <end position="67"/>
    </location>
</feature>
<dbReference type="GO" id="GO:0043023">
    <property type="term" value="F:ribosomal large subunit binding"/>
    <property type="evidence" value="ECO:0007669"/>
    <property type="project" value="InterPro"/>
</dbReference>
<keyword evidence="3" id="KW-0238">DNA-binding</keyword>
<dbReference type="PIRSF" id="PIRSF016821">
    <property type="entry name" value="HSP15"/>
    <property type="match status" value="1"/>
</dbReference>
<proteinExistence type="inferred from homology"/>
<dbReference type="InterPro" id="IPR036986">
    <property type="entry name" value="S4_RNA-bd_sf"/>
</dbReference>
<organism evidence="6">
    <name type="scientific">freshwater metagenome</name>
    <dbReference type="NCBI Taxonomy" id="449393"/>
    <lineage>
        <taxon>unclassified sequences</taxon>
        <taxon>metagenomes</taxon>
        <taxon>ecological metagenomes</taxon>
    </lineage>
</organism>
<gene>
    <name evidence="6" type="ORF">UFOPK1358_01247</name>
</gene>
<dbReference type="SMART" id="SM00363">
    <property type="entry name" value="S4"/>
    <property type="match status" value="1"/>
</dbReference>
<dbReference type="GO" id="GO:0003677">
    <property type="term" value="F:DNA binding"/>
    <property type="evidence" value="ECO:0007669"/>
    <property type="project" value="UniProtKB-KW"/>
</dbReference>
<accession>A0A6J6C067</accession>
<dbReference type="Gene3D" id="3.10.290.10">
    <property type="entry name" value="RNA-binding S4 domain"/>
    <property type="match status" value="1"/>
</dbReference>
<dbReference type="PROSITE" id="PS50889">
    <property type="entry name" value="S4"/>
    <property type="match status" value="1"/>
</dbReference>
<evidence type="ECO:0000256" key="4">
    <source>
        <dbReference type="SAM" id="MobiDB-lite"/>
    </source>
</evidence>
<reference evidence="6" key="1">
    <citation type="submission" date="2020-05" db="EMBL/GenBank/DDBJ databases">
        <authorList>
            <person name="Chiriac C."/>
            <person name="Salcher M."/>
            <person name="Ghai R."/>
            <person name="Kavagutti S V."/>
        </authorList>
    </citation>
    <scope>NUCLEOTIDE SEQUENCE</scope>
</reference>
<evidence type="ECO:0000259" key="5">
    <source>
        <dbReference type="SMART" id="SM00363"/>
    </source>
</evidence>
<dbReference type="Pfam" id="PF01479">
    <property type="entry name" value="S4"/>
    <property type="match status" value="1"/>
</dbReference>
<comment type="similarity">
    <text evidence="1">Belongs to the HSP15 family.</text>
</comment>
<protein>
    <submittedName>
        <fullName evidence="6">Unannotated protein</fullName>
    </submittedName>
</protein>
<dbReference type="AlphaFoldDB" id="A0A6J6C067"/>
<dbReference type="InterPro" id="IPR002942">
    <property type="entry name" value="S4_RNA-bd"/>
</dbReference>
<evidence type="ECO:0000256" key="1">
    <source>
        <dbReference type="ARBA" id="ARBA00008396"/>
    </source>
</evidence>
<dbReference type="SUPFAM" id="SSF55174">
    <property type="entry name" value="Alpha-L RNA-binding motif"/>
    <property type="match status" value="1"/>
</dbReference>
<feature type="compositionally biased region" description="Basic and acidic residues" evidence="4">
    <location>
        <begin position="112"/>
        <end position="122"/>
    </location>
</feature>
<dbReference type="GO" id="GO:0003727">
    <property type="term" value="F:single-stranded RNA binding"/>
    <property type="evidence" value="ECO:0007669"/>
    <property type="project" value="InterPro"/>
</dbReference>
<sequence>MDSTRVDKWLWSIRIYSTRSLATAACTGGHVQINGRPAKPSSPVTVGDRVNAYAAEVNRVVVVAKLIEKRVGAKLAVDCYVDETPAPPPEELRARSAVRDSGSGRPTKKDRRQLDQLRGRNR</sequence>
<name>A0A6J6C067_9ZZZZ</name>
<dbReference type="InterPro" id="IPR025708">
    <property type="entry name" value="HSP15"/>
</dbReference>
<keyword evidence="2" id="KW-0694">RNA-binding</keyword>
<evidence type="ECO:0000256" key="2">
    <source>
        <dbReference type="ARBA" id="ARBA00022884"/>
    </source>
</evidence>
<evidence type="ECO:0000313" key="6">
    <source>
        <dbReference type="EMBL" id="CAB4544802.1"/>
    </source>
</evidence>
<feature type="region of interest" description="Disordered" evidence="4">
    <location>
        <begin position="82"/>
        <end position="122"/>
    </location>
</feature>